<keyword evidence="2" id="KW-1185">Reference proteome</keyword>
<organism evidence="1 2">
    <name type="scientific">Artemisia annua</name>
    <name type="common">Sweet wormwood</name>
    <dbReference type="NCBI Taxonomy" id="35608"/>
    <lineage>
        <taxon>Eukaryota</taxon>
        <taxon>Viridiplantae</taxon>
        <taxon>Streptophyta</taxon>
        <taxon>Embryophyta</taxon>
        <taxon>Tracheophyta</taxon>
        <taxon>Spermatophyta</taxon>
        <taxon>Magnoliopsida</taxon>
        <taxon>eudicotyledons</taxon>
        <taxon>Gunneridae</taxon>
        <taxon>Pentapetalae</taxon>
        <taxon>asterids</taxon>
        <taxon>campanulids</taxon>
        <taxon>Asterales</taxon>
        <taxon>Asteraceae</taxon>
        <taxon>Asteroideae</taxon>
        <taxon>Anthemideae</taxon>
        <taxon>Artemisiinae</taxon>
        <taxon>Artemisia</taxon>
    </lineage>
</organism>
<proteinExistence type="predicted"/>
<sequence>MMLGSGGGATKVVDIDRDKRCTVAQHVNIINWNNVLRRNPIGGVESSQFDDMKALISNVKLSDNKDSWKWALNSTWLSVASARKYVDEYIFQGGLSSARWNKSVPIKVNIFWWRLYLNKLPAMCKNKVYFLRYETVILSFYSNLGPTKRQQCQQNGSSSARRGPQWRRVARVGSTMAKDGEAASVERRGVANPIPSALISNKF</sequence>
<protein>
    <submittedName>
        <fullName evidence="1">RNA-directed DNA polymerase, eukaryota</fullName>
    </submittedName>
</protein>
<gene>
    <name evidence="1" type="ORF">CTI12_AA528810</name>
</gene>
<comment type="caution">
    <text evidence="1">The sequence shown here is derived from an EMBL/GenBank/DDBJ whole genome shotgun (WGS) entry which is preliminary data.</text>
</comment>
<dbReference type="EMBL" id="PKPP01011426">
    <property type="protein sequence ID" value="PWA44163.1"/>
    <property type="molecule type" value="Genomic_DNA"/>
</dbReference>
<dbReference type="AlphaFoldDB" id="A0A2U1L584"/>
<keyword evidence="1" id="KW-0808">Transferase</keyword>
<dbReference type="OrthoDB" id="684023at2759"/>
<evidence type="ECO:0000313" key="2">
    <source>
        <dbReference type="Proteomes" id="UP000245207"/>
    </source>
</evidence>
<accession>A0A2U1L584</accession>
<reference evidence="1 2" key="1">
    <citation type="journal article" date="2018" name="Mol. Plant">
        <title>The genome of Artemisia annua provides insight into the evolution of Asteraceae family and artemisinin biosynthesis.</title>
        <authorList>
            <person name="Shen Q."/>
            <person name="Zhang L."/>
            <person name="Liao Z."/>
            <person name="Wang S."/>
            <person name="Yan T."/>
            <person name="Shi P."/>
            <person name="Liu M."/>
            <person name="Fu X."/>
            <person name="Pan Q."/>
            <person name="Wang Y."/>
            <person name="Lv Z."/>
            <person name="Lu X."/>
            <person name="Zhang F."/>
            <person name="Jiang W."/>
            <person name="Ma Y."/>
            <person name="Chen M."/>
            <person name="Hao X."/>
            <person name="Li L."/>
            <person name="Tang Y."/>
            <person name="Lv G."/>
            <person name="Zhou Y."/>
            <person name="Sun X."/>
            <person name="Brodelius P.E."/>
            <person name="Rose J.K.C."/>
            <person name="Tang K."/>
        </authorList>
    </citation>
    <scope>NUCLEOTIDE SEQUENCE [LARGE SCALE GENOMIC DNA]</scope>
    <source>
        <strain evidence="2">cv. Huhao1</strain>
        <tissue evidence="1">Leaf</tissue>
    </source>
</reference>
<evidence type="ECO:0000313" key="1">
    <source>
        <dbReference type="EMBL" id="PWA44163.1"/>
    </source>
</evidence>
<name>A0A2U1L584_ARTAN</name>
<keyword evidence="1" id="KW-0695">RNA-directed DNA polymerase</keyword>
<dbReference type="Proteomes" id="UP000245207">
    <property type="component" value="Unassembled WGS sequence"/>
</dbReference>
<keyword evidence="1" id="KW-0548">Nucleotidyltransferase</keyword>
<dbReference type="GO" id="GO:0003964">
    <property type="term" value="F:RNA-directed DNA polymerase activity"/>
    <property type="evidence" value="ECO:0007669"/>
    <property type="project" value="UniProtKB-KW"/>
</dbReference>